<feature type="region of interest" description="Disordered" evidence="1">
    <location>
        <begin position="159"/>
        <end position="180"/>
    </location>
</feature>
<reference evidence="3" key="1">
    <citation type="journal article" date="2020" name="Nature">
        <title>Giant virus diversity and host interactions through global metagenomics.</title>
        <authorList>
            <person name="Schulz F."/>
            <person name="Roux S."/>
            <person name="Paez-Espino D."/>
            <person name="Jungbluth S."/>
            <person name="Walsh D.A."/>
            <person name="Denef V.J."/>
            <person name="McMahon K.D."/>
            <person name="Konstantinidis K.T."/>
            <person name="Eloe-Fadrosh E.A."/>
            <person name="Kyrpides N.C."/>
            <person name="Woyke T."/>
        </authorList>
    </citation>
    <scope>NUCLEOTIDE SEQUENCE</scope>
    <source>
        <strain evidence="3">GVMAG-S-3300012919-55</strain>
    </source>
</reference>
<keyword evidence="2" id="KW-0812">Transmembrane</keyword>
<proteinExistence type="predicted"/>
<evidence type="ECO:0000313" key="3">
    <source>
        <dbReference type="EMBL" id="QHU17707.1"/>
    </source>
</evidence>
<protein>
    <submittedName>
        <fullName evidence="3">Uncharacterized protein</fullName>
    </submittedName>
</protein>
<accession>A0A6C0KLR7</accession>
<organism evidence="3">
    <name type="scientific">viral metagenome</name>
    <dbReference type="NCBI Taxonomy" id="1070528"/>
    <lineage>
        <taxon>unclassified sequences</taxon>
        <taxon>metagenomes</taxon>
        <taxon>organismal metagenomes</taxon>
    </lineage>
</organism>
<evidence type="ECO:0000256" key="2">
    <source>
        <dbReference type="SAM" id="Phobius"/>
    </source>
</evidence>
<sequence>MNNTADSDNYVGGTIIEDGISKGSSFFDYITSFSSKEKSQLYNLMQYGGLVIIPILIVLKLMKQYIPPSDPFKSSSNLIIEVVLQLIVIIVAFFFIHKLVLYVPTYSKVDYEHINLLSGILPLFFLMFTLDTNISEKLNVLFERLLAIVGLKKEGMDVNESSESTNGDVPSHPQLTQPTINQCGTNTMMAPPSMENRLIDGHPTNRGVDPMLTSQMMPQNGSDMIMQDEPLAANSVFGGGSTFF</sequence>
<feature type="transmembrane region" description="Helical" evidence="2">
    <location>
        <begin position="114"/>
        <end position="134"/>
    </location>
</feature>
<keyword evidence="2" id="KW-1133">Transmembrane helix</keyword>
<feature type="transmembrane region" description="Helical" evidence="2">
    <location>
        <begin position="82"/>
        <end position="102"/>
    </location>
</feature>
<dbReference type="EMBL" id="MN740917">
    <property type="protein sequence ID" value="QHU17707.1"/>
    <property type="molecule type" value="Genomic_DNA"/>
</dbReference>
<name>A0A6C0KLR7_9ZZZZ</name>
<feature type="transmembrane region" description="Helical" evidence="2">
    <location>
        <begin position="44"/>
        <end position="62"/>
    </location>
</feature>
<keyword evidence="2" id="KW-0472">Membrane</keyword>
<evidence type="ECO:0000256" key="1">
    <source>
        <dbReference type="SAM" id="MobiDB-lite"/>
    </source>
</evidence>
<dbReference type="AlphaFoldDB" id="A0A6C0KLR7"/>